<accession>A0ABP7J1I7</accession>
<dbReference type="PANTHER" id="PTHR11078:SF3">
    <property type="entry name" value="ANTITERMINATION NUSB DOMAIN-CONTAINING PROTEIN"/>
    <property type="match status" value="1"/>
</dbReference>
<dbReference type="NCBIfam" id="TIGR01951">
    <property type="entry name" value="nusB"/>
    <property type="match status" value="1"/>
</dbReference>
<evidence type="ECO:0000256" key="4">
    <source>
        <dbReference type="ARBA" id="ARBA00023015"/>
    </source>
</evidence>
<comment type="caution">
    <text evidence="8">The sequence shown here is derived from an EMBL/GenBank/DDBJ whole genome shotgun (WGS) entry which is preliminary data.</text>
</comment>
<evidence type="ECO:0000256" key="6">
    <source>
        <dbReference type="HAMAP-Rule" id="MF_00073"/>
    </source>
</evidence>
<keyword evidence="5 6" id="KW-0804">Transcription</keyword>
<dbReference type="HAMAP" id="MF_00073">
    <property type="entry name" value="NusB"/>
    <property type="match status" value="1"/>
</dbReference>
<evidence type="ECO:0000256" key="1">
    <source>
        <dbReference type="ARBA" id="ARBA00005952"/>
    </source>
</evidence>
<sequence>MAQGARSKARKRALDILFAADLRGESATDALDRAVEEGSAPSNPYTAELVRGVVERRERIDEVLRQFSQAWSLERMPAVDRNVLRIGVFELLFSDEVPDPVAVSEAMALVTELSTDESPQFVNGVLGAIQRSKSTLV</sequence>
<reference evidence="9" key="1">
    <citation type="journal article" date="2019" name="Int. J. Syst. Evol. Microbiol.">
        <title>The Global Catalogue of Microorganisms (GCM) 10K type strain sequencing project: providing services to taxonomists for standard genome sequencing and annotation.</title>
        <authorList>
            <consortium name="The Broad Institute Genomics Platform"/>
            <consortium name="The Broad Institute Genome Sequencing Center for Infectious Disease"/>
            <person name="Wu L."/>
            <person name="Ma J."/>
        </authorList>
    </citation>
    <scope>NUCLEOTIDE SEQUENCE [LARGE SCALE GENOMIC DNA]</scope>
    <source>
        <strain evidence="9">JCM 16953</strain>
    </source>
</reference>
<name>A0ABP7J1I7_9ACTN</name>
<keyword evidence="2 6" id="KW-0889">Transcription antitermination</keyword>
<gene>
    <name evidence="6 8" type="primary">nusB</name>
    <name evidence="8" type="ORF">GCM10022242_35860</name>
</gene>
<evidence type="ECO:0000256" key="5">
    <source>
        <dbReference type="ARBA" id="ARBA00023163"/>
    </source>
</evidence>
<organism evidence="8 9">
    <name type="scientific">Nocardioides panacisoli</name>
    <dbReference type="NCBI Taxonomy" id="627624"/>
    <lineage>
        <taxon>Bacteria</taxon>
        <taxon>Bacillati</taxon>
        <taxon>Actinomycetota</taxon>
        <taxon>Actinomycetes</taxon>
        <taxon>Propionibacteriales</taxon>
        <taxon>Nocardioidaceae</taxon>
        <taxon>Nocardioides</taxon>
    </lineage>
</organism>
<evidence type="ECO:0000256" key="3">
    <source>
        <dbReference type="ARBA" id="ARBA00022884"/>
    </source>
</evidence>
<keyword evidence="9" id="KW-1185">Reference proteome</keyword>
<dbReference type="PANTHER" id="PTHR11078">
    <property type="entry name" value="N UTILIZATION SUBSTANCE PROTEIN B-RELATED"/>
    <property type="match status" value="1"/>
</dbReference>
<dbReference type="InterPro" id="IPR006027">
    <property type="entry name" value="NusB_RsmB_TIM44"/>
</dbReference>
<dbReference type="EMBL" id="BAABAH010000016">
    <property type="protein sequence ID" value="GAA3831369.1"/>
    <property type="molecule type" value="Genomic_DNA"/>
</dbReference>
<comment type="function">
    <text evidence="6">Involved in transcription antitermination. Required for transcription of ribosomal RNA (rRNA) genes. Binds specifically to the boxA antiterminator sequence of the ribosomal RNA (rrn) operons.</text>
</comment>
<keyword evidence="4 6" id="KW-0805">Transcription regulation</keyword>
<protein>
    <recommendedName>
        <fullName evidence="6">Transcription antitermination protein NusB</fullName>
    </recommendedName>
    <alternativeName>
        <fullName evidence="6">Antitermination factor NusB</fullName>
    </alternativeName>
</protein>
<dbReference type="SUPFAM" id="SSF48013">
    <property type="entry name" value="NusB-like"/>
    <property type="match status" value="1"/>
</dbReference>
<evidence type="ECO:0000313" key="8">
    <source>
        <dbReference type="EMBL" id="GAA3831369.1"/>
    </source>
</evidence>
<feature type="domain" description="NusB/RsmB/TIM44" evidence="7">
    <location>
        <begin position="8"/>
        <end position="131"/>
    </location>
</feature>
<dbReference type="Gene3D" id="1.10.940.10">
    <property type="entry name" value="NusB-like"/>
    <property type="match status" value="1"/>
</dbReference>
<dbReference type="InterPro" id="IPR011605">
    <property type="entry name" value="NusB_fam"/>
</dbReference>
<evidence type="ECO:0000259" key="7">
    <source>
        <dbReference type="Pfam" id="PF01029"/>
    </source>
</evidence>
<dbReference type="InterPro" id="IPR035926">
    <property type="entry name" value="NusB-like_sf"/>
</dbReference>
<evidence type="ECO:0000313" key="9">
    <source>
        <dbReference type="Proteomes" id="UP001501821"/>
    </source>
</evidence>
<dbReference type="Pfam" id="PF01029">
    <property type="entry name" value="NusB"/>
    <property type="match status" value="1"/>
</dbReference>
<evidence type="ECO:0000256" key="2">
    <source>
        <dbReference type="ARBA" id="ARBA00022814"/>
    </source>
</evidence>
<dbReference type="Proteomes" id="UP001501821">
    <property type="component" value="Unassembled WGS sequence"/>
</dbReference>
<dbReference type="RefSeq" id="WP_344778025.1">
    <property type="nucleotide sequence ID" value="NZ_BAABAH010000016.1"/>
</dbReference>
<comment type="similarity">
    <text evidence="1 6">Belongs to the NusB family.</text>
</comment>
<proteinExistence type="inferred from homology"/>
<keyword evidence="3 6" id="KW-0694">RNA-binding</keyword>